<reference evidence="1 2" key="1">
    <citation type="journal article" date="2020" name="Mol. Plant">
        <title>The Chromosome-Based Rubber Tree Genome Provides New Insights into Spurge Genome Evolution and Rubber Biosynthesis.</title>
        <authorList>
            <person name="Liu J."/>
            <person name="Shi C."/>
            <person name="Shi C.C."/>
            <person name="Li W."/>
            <person name="Zhang Q.J."/>
            <person name="Zhang Y."/>
            <person name="Li K."/>
            <person name="Lu H.F."/>
            <person name="Shi C."/>
            <person name="Zhu S.T."/>
            <person name="Xiao Z.Y."/>
            <person name="Nan H."/>
            <person name="Yue Y."/>
            <person name="Zhu X.G."/>
            <person name="Wu Y."/>
            <person name="Hong X.N."/>
            <person name="Fan G.Y."/>
            <person name="Tong Y."/>
            <person name="Zhang D."/>
            <person name="Mao C.L."/>
            <person name="Liu Y.L."/>
            <person name="Hao S.J."/>
            <person name="Liu W.Q."/>
            <person name="Lv M.Q."/>
            <person name="Zhang H.B."/>
            <person name="Liu Y."/>
            <person name="Hu-Tang G.R."/>
            <person name="Wang J.P."/>
            <person name="Wang J.H."/>
            <person name="Sun Y.H."/>
            <person name="Ni S.B."/>
            <person name="Chen W.B."/>
            <person name="Zhang X.C."/>
            <person name="Jiao Y.N."/>
            <person name="Eichler E.E."/>
            <person name="Li G.H."/>
            <person name="Liu X."/>
            <person name="Gao L.Z."/>
        </authorList>
    </citation>
    <scope>NUCLEOTIDE SEQUENCE [LARGE SCALE GENOMIC DNA]</scope>
    <source>
        <strain evidence="2">cv. GT1</strain>
        <tissue evidence="1">Leaf</tissue>
    </source>
</reference>
<dbReference type="Proteomes" id="UP000467840">
    <property type="component" value="Chromosome 10"/>
</dbReference>
<evidence type="ECO:0000313" key="1">
    <source>
        <dbReference type="EMBL" id="KAF2321326.1"/>
    </source>
</evidence>
<proteinExistence type="predicted"/>
<accession>A0A6A6N9R8</accession>
<dbReference type="EMBL" id="JAAGAX010000003">
    <property type="protein sequence ID" value="KAF2321326.1"/>
    <property type="molecule type" value="Genomic_DNA"/>
</dbReference>
<sequence length="114" mass="13083">MSNEINYYDQLLILYENDRATGDIAETAKEKARCWSRKKSDSSGGNSVQVNQQLHLKLFLMLTLNLDDITSPKKKKRRSTTAKEINRMKEAIENVAEVLKEGNIIAKKRNEIVE</sequence>
<name>A0A6A6N9R8_HEVBR</name>
<evidence type="ECO:0000313" key="2">
    <source>
        <dbReference type="Proteomes" id="UP000467840"/>
    </source>
</evidence>
<gene>
    <name evidence="1" type="ORF">GH714_038688</name>
</gene>
<comment type="caution">
    <text evidence="1">The sequence shown here is derived from an EMBL/GenBank/DDBJ whole genome shotgun (WGS) entry which is preliminary data.</text>
</comment>
<organism evidence="1 2">
    <name type="scientific">Hevea brasiliensis</name>
    <name type="common">Para rubber tree</name>
    <name type="synonym">Siphonia brasiliensis</name>
    <dbReference type="NCBI Taxonomy" id="3981"/>
    <lineage>
        <taxon>Eukaryota</taxon>
        <taxon>Viridiplantae</taxon>
        <taxon>Streptophyta</taxon>
        <taxon>Embryophyta</taxon>
        <taxon>Tracheophyta</taxon>
        <taxon>Spermatophyta</taxon>
        <taxon>Magnoliopsida</taxon>
        <taxon>eudicotyledons</taxon>
        <taxon>Gunneridae</taxon>
        <taxon>Pentapetalae</taxon>
        <taxon>rosids</taxon>
        <taxon>fabids</taxon>
        <taxon>Malpighiales</taxon>
        <taxon>Euphorbiaceae</taxon>
        <taxon>Crotonoideae</taxon>
        <taxon>Micrandreae</taxon>
        <taxon>Hevea</taxon>
    </lineage>
</organism>
<keyword evidence="2" id="KW-1185">Reference proteome</keyword>
<dbReference type="AlphaFoldDB" id="A0A6A6N9R8"/>
<protein>
    <submittedName>
        <fullName evidence="1">Uncharacterized protein</fullName>
    </submittedName>
</protein>